<evidence type="ECO:0000256" key="1">
    <source>
        <dbReference type="ARBA" id="ARBA00022679"/>
    </source>
</evidence>
<dbReference type="Pfam" id="PF00069">
    <property type="entry name" value="Pkinase"/>
    <property type="match status" value="1"/>
</dbReference>
<dbReference type="Gene3D" id="1.10.510.10">
    <property type="entry name" value="Transferase(Phosphotransferase) domain 1"/>
    <property type="match status" value="1"/>
</dbReference>
<feature type="compositionally biased region" description="Low complexity" evidence="5">
    <location>
        <begin position="390"/>
        <end position="404"/>
    </location>
</feature>
<sequence length="522" mass="52554">MSQPHPLQPGDPARIGDYRISHRLGQGGQGVVYLGTAANGARVAVKVLGPEAARDAESRQRFEREAAAARRVASFCTAQVLDADFGAVPPYIVSEYVDGPSLRDAVATAGPRTGAALHRLAVATATALVAIHEAGIVHRDLKPANVLLAQDGPRVIDFGIARMTDAGATLPGDVNGTPSYMAPEQIRRGPVGPPADVYAWGAVMVYAATGHPVHPARSLGALVEQVLHAEPDLSGLDGTWRELLLPCLDRDPARRPSAHDVLMGLLRRPGSPAEPRPAAAPLAAPVAPAALAAPPEPGPADGTDVDPATVTSTEVSPRGRSRRGAMALATAATAVAVVAALVGGAYLLFRPNDDGGQTQAAAAGPLPGGGSASAEPGPARPSHDLGGGAVSATAQASASPSAEPSADESAGDDSGGDAAAFPAGYAGTWIGYWAEQGDAQPDFELTIAEGSATGAFHRYDGQCDAEFTFTGADDSGTTASVAQSGPGCSAHTTATLNVSSGIMGIYLHPAGGAAGANLVATR</sequence>
<dbReference type="InterPro" id="IPR008271">
    <property type="entry name" value="Ser/Thr_kinase_AS"/>
</dbReference>
<dbReference type="PANTHER" id="PTHR43289">
    <property type="entry name" value="MITOGEN-ACTIVATED PROTEIN KINASE KINASE KINASE 20-RELATED"/>
    <property type="match status" value="1"/>
</dbReference>
<evidence type="ECO:0000313" key="8">
    <source>
        <dbReference type="EMBL" id="PRY02635.1"/>
    </source>
</evidence>
<evidence type="ECO:0000256" key="3">
    <source>
        <dbReference type="ARBA" id="ARBA00022777"/>
    </source>
</evidence>
<feature type="transmembrane region" description="Helical" evidence="6">
    <location>
        <begin position="326"/>
        <end position="349"/>
    </location>
</feature>
<reference evidence="8 9" key="1">
    <citation type="submission" date="2018-03" db="EMBL/GenBank/DDBJ databases">
        <title>Genomic Encyclopedia of Archaeal and Bacterial Type Strains, Phase II (KMG-II): from individual species to whole genera.</title>
        <authorList>
            <person name="Goeker M."/>
        </authorList>
    </citation>
    <scope>NUCLEOTIDE SEQUENCE [LARGE SCALE GENOMIC DNA]</scope>
    <source>
        <strain evidence="8 9">DSM 45601</strain>
    </source>
</reference>
<dbReference type="PROSITE" id="PS50011">
    <property type="entry name" value="PROTEIN_KINASE_DOM"/>
    <property type="match status" value="1"/>
</dbReference>
<keyword evidence="4" id="KW-0067">ATP-binding</keyword>
<keyword evidence="9" id="KW-1185">Reference proteome</keyword>
<proteinExistence type="predicted"/>
<accession>A0A2T0QFF0</accession>
<evidence type="ECO:0000256" key="6">
    <source>
        <dbReference type="SAM" id="Phobius"/>
    </source>
</evidence>
<feature type="region of interest" description="Disordered" evidence="5">
    <location>
        <begin position="357"/>
        <end position="418"/>
    </location>
</feature>
<dbReference type="PANTHER" id="PTHR43289:SF34">
    <property type="entry name" value="SERINE_THREONINE-PROTEIN KINASE YBDM-RELATED"/>
    <property type="match status" value="1"/>
</dbReference>
<gene>
    <name evidence="8" type="ORF">CLV72_1011238</name>
</gene>
<dbReference type="AlphaFoldDB" id="A0A2T0QFF0"/>
<dbReference type="EMBL" id="PVZC01000001">
    <property type="protein sequence ID" value="PRY02635.1"/>
    <property type="molecule type" value="Genomic_DNA"/>
</dbReference>
<evidence type="ECO:0000256" key="5">
    <source>
        <dbReference type="SAM" id="MobiDB-lite"/>
    </source>
</evidence>
<dbReference type="InterPro" id="IPR000719">
    <property type="entry name" value="Prot_kinase_dom"/>
</dbReference>
<protein>
    <submittedName>
        <fullName evidence="8">Serine/threonine protein kinase</fullName>
    </submittedName>
</protein>
<keyword evidence="3 8" id="KW-0418">Kinase</keyword>
<feature type="compositionally biased region" description="Acidic residues" evidence="5">
    <location>
        <begin position="405"/>
        <end position="415"/>
    </location>
</feature>
<comment type="caution">
    <text evidence="8">The sequence shown here is derived from an EMBL/GenBank/DDBJ whole genome shotgun (WGS) entry which is preliminary data.</text>
</comment>
<dbReference type="OrthoDB" id="5497928at2"/>
<dbReference type="GO" id="GO:0005524">
    <property type="term" value="F:ATP binding"/>
    <property type="evidence" value="ECO:0007669"/>
    <property type="project" value="UniProtKB-KW"/>
</dbReference>
<keyword evidence="6" id="KW-0472">Membrane</keyword>
<dbReference type="RefSeq" id="WP_106240541.1">
    <property type="nucleotide sequence ID" value="NZ_PVZC01000001.1"/>
</dbReference>
<keyword evidence="6" id="KW-0812">Transmembrane</keyword>
<organism evidence="8 9">
    <name type="scientific">Allonocardiopsis opalescens</name>
    <dbReference type="NCBI Taxonomy" id="1144618"/>
    <lineage>
        <taxon>Bacteria</taxon>
        <taxon>Bacillati</taxon>
        <taxon>Actinomycetota</taxon>
        <taxon>Actinomycetes</taxon>
        <taxon>Streptosporangiales</taxon>
        <taxon>Allonocardiopsis</taxon>
    </lineage>
</organism>
<evidence type="ECO:0000256" key="4">
    <source>
        <dbReference type="ARBA" id="ARBA00022840"/>
    </source>
</evidence>
<dbReference type="Proteomes" id="UP000237846">
    <property type="component" value="Unassembled WGS sequence"/>
</dbReference>
<evidence type="ECO:0000259" key="7">
    <source>
        <dbReference type="PROSITE" id="PS50011"/>
    </source>
</evidence>
<feature type="region of interest" description="Disordered" evidence="5">
    <location>
        <begin position="290"/>
        <end position="323"/>
    </location>
</feature>
<dbReference type="SUPFAM" id="SSF56112">
    <property type="entry name" value="Protein kinase-like (PK-like)"/>
    <property type="match status" value="1"/>
</dbReference>
<keyword evidence="2" id="KW-0547">Nucleotide-binding</keyword>
<keyword evidence="6" id="KW-1133">Transmembrane helix</keyword>
<dbReference type="PROSITE" id="PS00108">
    <property type="entry name" value="PROTEIN_KINASE_ST"/>
    <property type="match status" value="1"/>
</dbReference>
<dbReference type="GO" id="GO:0004674">
    <property type="term" value="F:protein serine/threonine kinase activity"/>
    <property type="evidence" value="ECO:0007669"/>
    <property type="project" value="UniProtKB-KW"/>
</dbReference>
<keyword evidence="1" id="KW-0808">Transferase</keyword>
<dbReference type="CDD" id="cd14014">
    <property type="entry name" value="STKc_PknB_like"/>
    <property type="match status" value="1"/>
</dbReference>
<evidence type="ECO:0000313" key="9">
    <source>
        <dbReference type="Proteomes" id="UP000237846"/>
    </source>
</evidence>
<feature type="domain" description="Protein kinase" evidence="7">
    <location>
        <begin position="18"/>
        <end position="266"/>
    </location>
</feature>
<keyword evidence="8" id="KW-0723">Serine/threonine-protein kinase</keyword>
<name>A0A2T0QFF0_9ACTN</name>
<dbReference type="Gene3D" id="3.30.200.20">
    <property type="entry name" value="Phosphorylase Kinase, domain 1"/>
    <property type="match status" value="1"/>
</dbReference>
<evidence type="ECO:0000256" key="2">
    <source>
        <dbReference type="ARBA" id="ARBA00022741"/>
    </source>
</evidence>
<dbReference type="InterPro" id="IPR011009">
    <property type="entry name" value="Kinase-like_dom_sf"/>
</dbReference>
<dbReference type="SMART" id="SM00220">
    <property type="entry name" value="S_TKc"/>
    <property type="match status" value="1"/>
</dbReference>